<feature type="region of interest" description="Disordered" evidence="6">
    <location>
        <begin position="1"/>
        <end position="34"/>
    </location>
</feature>
<dbReference type="InterPro" id="IPR052102">
    <property type="entry name" value="Enkurin_domain-protein"/>
</dbReference>
<sequence length="334" mass="38360">MLSTWTIPTDPGYNTRRPSSAERYRQSPLECRPKPRVKPEAITNAIKGQGSLSQLFNPTSKPYNILSRPGSAQPKNFTKENVNHIKKIQKANKEKQKDLSVVGEPIKAVYKPDKFEHVESKVAKEVKAPPPPPRSNSATYLRAHSRNGPPVKDRPSSTEPVIPKEQKLTVPKADIAKERQPVRKERNHVAMNARRAASPGLYRRSPSAMALEELKQKKKAEEELYRTKSYGNVPKYLKTRQQQWKKEEETRIANIPDPSIPPGHTLMQRDERLKTLDALQKNQEELLNELRLLPVRVDTLRVRTRKTELERRLTEIENAIKIFSRPKVFVKLDD</sequence>
<dbReference type="PROSITE" id="PS51665">
    <property type="entry name" value="ENKURIN"/>
    <property type="match status" value="1"/>
</dbReference>
<feature type="region of interest" description="Disordered" evidence="6">
    <location>
        <begin position="121"/>
        <end position="203"/>
    </location>
</feature>
<evidence type="ECO:0000313" key="8">
    <source>
        <dbReference type="EMBL" id="EDO36286.1"/>
    </source>
</evidence>
<organism evidence="8 9">
    <name type="scientific">Nematostella vectensis</name>
    <name type="common">Starlet sea anemone</name>
    <dbReference type="NCBI Taxonomy" id="45351"/>
    <lineage>
        <taxon>Eukaryota</taxon>
        <taxon>Metazoa</taxon>
        <taxon>Cnidaria</taxon>
        <taxon>Anthozoa</taxon>
        <taxon>Hexacorallia</taxon>
        <taxon>Actiniaria</taxon>
        <taxon>Edwardsiidae</taxon>
        <taxon>Nematostella</taxon>
    </lineage>
</organism>
<dbReference type="EMBL" id="DS469674">
    <property type="protein sequence ID" value="EDO36286.1"/>
    <property type="molecule type" value="Genomic_DNA"/>
</dbReference>
<dbReference type="PhylomeDB" id="A7SJ21"/>
<feature type="region of interest" description="Disordered" evidence="6">
    <location>
        <begin position="52"/>
        <end position="77"/>
    </location>
</feature>
<dbReference type="AlphaFoldDB" id="A7SJ21"/>
<proteinExistence type="predicted"/>
<dbReference type="InParanoid" id="A7SJ21"/>
<accession>A7SJ21</accession>
<evidence type="ECO:0000256" key="1">
    <source>
        <dbReference type="ARBA" id="ARBA00004138"/>
    </source>
</evidence>
<dbReference type="OMA" id="LSTWTIP"/>
<comment type="subcellular location">
    <subcellularLocation>
        <location evidence="1">Cell projection</location>
        <location evidence="1">Cilium</location>
    </subcellularLocation>
    <subcellularLocation>
        <location evidence="2">Cytoplasm</location>
        <location evidence="2">Cytoskeleton</location>
    </subcellularLocation>
</comment>
<gene>
    <name evidence="8" type="ORF">NEMVEDRAFT_v1g245582</name>
</gene>
<dbReference type="PANTHER" id="PTHR21490:SF2">
    <property type="entry name" value="ENKURIN DOMAIN-CONTAINING PROTEIN 1"/>
    <property type="match status" value="1"/>
</dbReference>
<keyword evidence="9" id="KW-1185">Reference proteome</keyword>
<dbReference type="eggNOG" id="ENOG502QU1P">
    <property type="taxonomic scope" value="Eukaryota"/>
</dbReference>
<evidence type="ECO:0000256" key="3">
    <source>
        <dbReference type="ARBA" id="ARBA00022490"/>
    </source>
</evidence>
<feature type="compositionally biased region" description="Polar residues" evidence="6">
    <location>
        <begin position="52"/>
        <end position="62"/>
    </location>
</feature>
<dbReference type="PANTHER" id="PTHR21490">
    <property type="entry name" value="ENKURIN-RELATED"/>
    <property type="match status" value="1"/>
</dbReference>
<keyword evidence="5" id="KW-0966">Cell projection</keyword>
<dbReference type="KEGG" id="nve:5507719"/>
<evidence type="ECO:0000256" key="5">
    <source>
        <dbReference type="ARBA" id="ARBA00023273"/>
    </source>
</evidence>
<keyword evidence="4" id="KW-0206">Cytoskeleton</keyword>
<feature type="compositionally biased region" description="Basic and acidic residues" evidence="6">
    <location>
        <begin position="151"/>
        <end position="167"/>
    </location>
</feature>
<evidence type="ECO:0000256" key="6">
    <source>
        <dbReference type="SAM" id="MobiDB-lite"/>
    </source>
</evidence>
<dbReference type="InterPro" id="IPR027012">
    <property type="entry name" value="Enkurin_dom"/>
</dbReference>
<evidence type="ECO:0000256" key="4">
    <source>
        <dbReference type="ARBA" id="ARBA00023212"/>
    </source>
</evidence>
<protein>
    <recommendedName>
        <fullName evidence="7">Enkurin domain-containing protein</fullName>
    </recommendedName>
</protein>
<feature type="compositionally biased region" description="Basic and acidic residues" evidence="6">
    <location>
        <begin position="19"/>
        <end position="34"/>
    </location>
</feature>
<evidence type="ECO:0000259" key="7">
    <source>
        <dbReference type="PROSITE" id="PS51665"/>
    </source>
</evidence>
<dbReference type="STRING" id="45351.A7SJ21"/>
<dbReference type="Proteomes" id="UP000001593">
    <property type="component" value="Unassembled WGS sequence"/>
</dbReference>
<dbReference type="HOGENOM" id="CLU_068901_0_0_1"/>
<name>A7SJ21_NEMVE</name>
<evidence type="ECO:0000313" key="9">
    <source>
        <dbReference type="Proteomes" id="UP000001593"/>
    </source>
</evidence>
<evidence type="ECO:0000256" key="2">
    <source>
        <dbReference type="ARBA" id="ARBA00004245"/>
    </source>
</evidence>
<dbReference type="GO" id="GO:0005881">
    <property type="term" value="C:cytoplasmic microtubule"/>
    <property type="evidence" value="ECO:0000318"/>
    <property type="project" value="GO_Central"/>
</dbReference>
<dbReference type="Pfam" id="PF13864">
    <property type="entry name" value="Enkurin"/>
    <property type="match status" value="1"/>
</dbReference>
<reference evidence="8 9" key="1">
    <citation type="journal article" date="2007" name="Science">
        <title>Sea anemone genome reveals ancestral eumetazoan gene repertoire and genomic organization.</title>
        <authorList>
            <person name="Putnam N.H."/>
            <person name="Srivastava M."/>
            <person name="Hellsten U."/>
            <person name="Dirks B."/>
            <person name="Chapman J."/>
            <person name="Salamov A."/>
            <person name="Terry A."/>
            <person name="Shapiro H."/>
            <person name="Lindquist E."/>
            <person name="Kapitonov V.V."/>
            <person name="Jurka J."/>
            <person name="Genikhovich G."/>
            <person name="Grigoriev I.V."/>
            <person name="Lucas S.M."/>
            <person name="Steele R.E."/>
            <person name="Finnerty J.R."/>
            <person name="Technau U."/>
            <person name="Martindale M.Q."/>
            <person name="Rokhsar D.S."/>
        </authorList>
    </citation>
    <scope>NUCLEOTIDE SEQUENCE [LARGE SCALE GENOMIC DNA]</scope>
    <source>
        <strain evidence="9">CH2 X CH6</strain>
    </source>
</reference>
<dbReference type="OrthoDB" id="10264920at2759"/>
<feature type="domain" description="Enkurin" evidence="7">
    <location>
        <begin position="239"/>
        <end position="331"/>
    </location>
</feature>
<keyword evidence="3" id="KW-0963">Cytoplasm</keyword>
<dbReference type="GO" id="GO:0005929">
    <property type="term" value="C:cilium"/>
    <property type="evidence" value="ECO:0007669"/>
    <property type="project" value="UniProtKB-SubCell"/>
</dbReference>
<feature type="compositionally biased region" description="Basic and acidic residues" evidence="6">
    <location>
        <begin position="174"/>
        <end position="188"/>
    </location>
</feature>